<keyword evidence="3" id="KW-0813">Transport</keyword>
<comment type="caution">
    <text evidence="7">The sequence shown here is derived from an EMBL/GenBank/DDBJ whole genome shotgun (WGS) entry which is preliminary data.</text>
</comment>
<evidence type="ECO:0000313" key="7">
    <source>
        <dbReference type="EMBL" id="PWL19497.1"/>
    </source>
</evidence>
<dbReference type="Pfam" id="PF00005">
    <property type="entry name" value="ABC_tran"/>
    <property type="match status" value="1"/>
</dbReference>
<dbReference type="AlphaFoldDB" id="A0A316JBX4"/>
<dbReference type="Gene3D" id="3.40.50.300">
    <property type="entry name" value="P-loop containing nucleotide triphosphate hydrolases"/>
    <property type="match status" value="1"/>
</dbReference>
<evidence type="ECO:0000256" key="4">
    <source>
        <dbReference type="ARBA" id="ARBA00022741"/>
    </source>
</evidence>
<protein>
    <recommendedName>
        <fullName evidence="6">ABC transporter domain-containing protein</fullName>
    </recommendedName>
</protein>
<evidence type="ECO:0000256" key="2">
    <source>
        <dbReference type="ARBA" id="ARBA00005417"/>
    </source>
</evidence>
<dbReference type="GO" id="GO:0016887">
    <property type="term" value="F:ATP hydrolysis activity"/>
    <property type="evidence" value="ECO:0007669"/>
    <property type="project" value="InterPro"/>
</dbReference>
<evidence type="ECO:0000256" key="3">
    <source>
        <dbReference type="ARBA" id="ARBA00022448"/>
    </source>
</evidence>
<accession>A0A316JBX4</accession>
<name>A0A316JBX4_9HYPH</name>
<proteinExistence type="inferred from homology"/>
<evidence type="ECO:0000259" key="6">
    <source>
        <dbReference type="PROSITE" id="PS50893"/>
    </source>
</evidence>
<feature type="domain" description="ABC transporter" evidence="6">
    <location>
        <begin position="16"/>
        <end position="250"/>
    </location>
</feature>
<keyword evidence="4" id="KW-0547">Nucleotide-binding</keyword>
<dbReference type="CDD" id="cd03293">
    <property type="entry name" value="ABC_NrtD_SsuB_transporters"/>
    <property type="match status" value="1"/>
</dbReference>
<gene>
    <name evidence="7" type="ORF">DKP76_02845</name>
</gene>
<dbReference type="PANTHER" id="PTHR42788:SF13">
    <property type="entry name" value="ALIPHATIC SULFONATES IMPORT ATP-BINDING PROTEIN SSUB"/>
    <property type="match status" value="1"/>
</dbReference>
<keyword evidence="5" id="KW-0067">ATP-binding</keyword>
<dbReference type="GO" id="GO:0005524">
    <property type="term" value="F:ATP binding"/>
    <property type="evidence" value="ECO:0007669"/>
    <property type="project" value="UniProtKB-KW"/>
</dbReference>
<dbReference type="PANTHER" id="PTHR42788">
    <property type="entry name" value="TAURINE IMPORT ATP-BINDING PROTEIN-RELATED"/>
    <property type="match status" value="1"/>
</dbReference>
<comment type="similarity">
    <text evidence="2">Belongs to the ABC transporter superfamily.</text>
</comment>
<keyword evidence="8" id="KW-1185">Reference proteome</keyword>
<dbReference type="PROSITE" id="PS50893">
    <property type="entry name" value="ABC_TRANSPORTER_2"/>
    <property type="match status" value="1"/>
</dbReference>
<reference evidence="7 8" key="1">
    <citation type="submission" date="2018-05" db="EMBL/GenBank/DDBJ databases">
        <title>Comparative genomic sequence analysis between strain HN4 and CCM 8460T (Falsochrobactrum ovis) will provide more evidence to prove that HN4 is a new species of Falsochrobactrum.</title>
        <authorList>
            <person name="Lyu W."/>
            <person name="Sun L."/>
            <person name="Yao L."/>
        </authorList>
    </citation>
    <scope>NUCLEOTIDE SEQUENCE [LARGE SCALE GENOMIC DNA]</scope>
    <source>
        <strain evidence="7 8">HN4</strain>
    </source>
</reference>
<dbReference type="EMBL" id="QGDB01000001">
    <property type="protein sequence ID" value="PWL19497.1"/>
    <property type="molecule type" value="Genomic_DNA"/>
</dbReference>
<evidence type="ECO:0000256" key="1">
    <source>
        <dbReference type="ARBA" id="ARBA00004533"/>
    </source>
</evidence>
<dbReference type="InterPro" id="IPR027417">
    <property type="entry name" value="P-loop_NTPase"/>
</dbReference>
<dbReference type="SMART" id="SM00382">
    <property type="entry name" value="AAA"/>
    <property type="match status" value="1"/>
</dbReference>
<dbReference type="InterPro" id="IPR050166">
    <property type="entry name" value="ABC_transporter_ATP-bind"/>
</dbReference>
<sequence length="277" mass="30541">MEKTMNALNTAAVNAVELRSVSHSFPSHDPSLPPVPVVNKVTLNVAKGEFIAIIGPSGCGKSTLLNMVAGIVKPDRGSVLVNGRPVDGIDPARGVGYMFANDSLFPWRTTWENVALGPELRRDPAKKEKAFEMLRLVGLSGAEYKYRSQLSHGMRQRASLARTLAQDPDILLLDEPFGALDAQTKVLVEEEFMRIRDARGSTVLFVTHDLTEAITLADKVVVMSARPTYIKSEVVVSIERPRSLVGTRFDKTAQELYLNLWEELRPEVTAQELEKAS</sequence>
<comment type="subcellular location">
    <subcellularLocation>
        <location evidence="1">Cell inner membrane</location>
    </subcellularLocation>
</comment>
<dbReference type="GO" id="GO:0005886">
    <property type="term" value="C:plasma membrane"/>
    <property type="evidence" value="ECO:0007669"/>
    <property type="project" value="UniProtKB-SubCell"/>
</dbReference>
<organism evidence="7 8">
    <name type="scientific">Falsochrobactrum shanghaiense</name>
    <dbReference type="NCBI Taxonomy" id="2201899"/>
    <lineage>
        <taxon>Bacteria</taxon>
        <taxon>Pseudomonadati</taxon>
        <taxon>Pseudomonadota</taxon>
        <taxon>Alphaproteobacteria</taxon>
        <taxon>Hyphomicrobiales</taxon>
        <taxon>Brucellaceae</taxon>
        <taxon>Falsochrobactrum</taxon>
    </lineage>
</organism>
<evidence type="ECO:0000313" key="8">
    <source>
        <dbReference type="Proteomes" id="UP000245865"/>
    </source>
</evidence>
<dbReference type="InterPro" id="IPR017871">
    <property type="entry name" value="ABC_transporter-like_CS"/>
</dbReference>
<dbReference type="InterPro" id="IPR003439">
    <property type="entry name" value="ABC_transporter-like_ATP-bd"/>
</dbReference>
<dbReference type="InterPro" id="IPR003593">
    <property type="entry name" value="AAA+_ATPase"/>
</dbReference>
<dbReference type="Proteomes" id="UP000245865">
    <property type="component" value="Unassembled WGS sequence"/>
</dbReference>
<dbReference type="SUPFAM" id="SSF52540">
    <property type="entry name" value="P-loop containing nucleoside triphosphate hydrolases"/>
    <property type="match status" value="1"/>
</dbReference>
<evidence type="ECO:0000256" key="5">
    <source>
        <dbReference type="ARBA" id="ARBA00022840"/>
    </source>
</evidence>
<dbReference type="PROSITE" id="PS00211">
    <property type="entry name" value="ABC_TRANSPORTER_1"/>
    <property type="match status" value="1"/>
</dbReference>